<dbReference type="GO" id="GO:0004798">
    <property type="term" value="F:dTMP kinase activity"/>
    <property type="evidence" value="ECO:0007669"/>
    <property type="project" value="UniProtKB-UniRule"/>
</dbReference>
<evidence type="ECO:0000313" key="15">
    <source>
        <dbReference type="Proteomes" id="UP000587991"/>
    </source>
</evidence>
<organism evidence="14 15">
    <name type="scientific">Leeia aquatica</name>
    <dbReference type="NCBI Taxonomy" id="2725557"/>
    <lineage>
        <taxon>Bacteria</taxon>
        <taxon>Pseudomonadati</taxon>
        <taxon>Pseudomonadota</taxon>
        <taxon>Betaproteobacteria</taxon>
        <taxon>Neisseriales</taxon>
        <taxon>Leeiaceae</taxon>
        <taxon>Leeia</taxon>
    </lineage>
</organism>
<comment type="catalytic activity">
    <reaction evidence="10 12">
        <text>dTMP + ATP = dTDP + ADP</text>
        <dbReference type="Rhea" id="RHEA:13517"/>
        <dbReference type="ChEBI" id="CHEBI:30616"/>
        <dbReference type="ChEBI" id="CHEBI:58369"/>
        <dbReference type="ChEBI" id="CHEBI:63528"/>
        <dbReference type="ChEBI" id="CHEBI:456216"/>
        <dbReference type="EC" id="2.7.4.9"/>
    </reaction>
</comment>
<evidence type="ECO:0000256" key="1">
    <source>
        <dbReference type="ARBA" id="ARBA00009776"/>
    </source>
</evidence>
<evidence type="ECO:0000256" key="4">
    <source>
        <dbReference type="ARBA" id="ARBA00022679"/>
    </source>
</evidence>
<keyword evidence="6 12" id="KW-0547">Nucleotide-binding</keyword>
<keyword evidence="15" id="KW-1185">Reference proteome</keyword>
<dbReference type="InterPro" id="IPR027417">
    <property type="entry name" value="P-loop_NTPase"/>
</dbReference>
<dbReference type="AlphaFoldDB" id="A0A847RW05"/>
<evidence type="ECO:0000256" key="8">
    <source>
        <dbReference type="ARBA" id="ARBA00022840"/>
    </source>
</evidence>
<dbReference type="GO" id="GO:0005829">
    <property type="term" value="C:cytosol"/>
    <property type="evidence" value="ECO:0007669"/>
    <property type="project" value="TreeGrafter"/>
</dbReference>
<dbReference type="FunFam" id="3.40.50.300:FF:000225">
    <property type="entry name" value="Thymidylate kinase"/>
    <property type="match status" value="1"/>
</dbReference>
<evidence type="ECO:0000259" key="13">
    <source>
        <dbReference type="Pfam" id="PF02223"/>
    </source>
</evidence>
<dbReference type="HAMAP" id="MF_00165">
    <property type="entry name" value="Thymidylate_kinase"/>
    <property type="match status" value="1"/>
</dbReference>
<dbReference type="GO" id="GO:0006233">
    <property type="term" value="P:dTDP biosynthetic process"/>
    <property type="evidence" value="ECO:0007669"/>
    <property type="project" value="InterPro"/>
</dbReference>
<evidence type="ECO:0000256" key="9">
    <source>
        <dbReference type="ARBA" id="ARBA00029962"/>
    </source>
</evidence>
<comment type="function">
    <text evidence="11 12">Phosphorylation of dTMP to form dTDP in both de novo and salvage pathways of dTTP synthesis.</text>
</comment>
<proteinExistence type="inferred from homology"/>
<dbReference type="EC" id="2.7.4.9" evidence="2 12"/>
<dbReference type="SUPFAM" id="SSF52540">
    <property type="entry name" value="P-loop containing nucleoside triphosphate hydrolases"/>
    <property type="match status" value="1"/>
</dbReference>
<evidence type="ECO:0000256" key="12">
    <source>
        <dbReference type="HAMAP-Rule" id="MF_00165"/>
    </source>
</evidence>
<keyword evidence="4 12" id="KW-0808">Transferase</keyword>
<protein>
    <recommendedName>
        <fullName evidence="3 12">Thymidylate kinase</fullName>
        <ecNumber evidence="2 12">2.7.4.9</ecNumber>
    </recommendedName>
    <alternativeName>
        <fullName evidence="9 12">dTMP kinase</fullName>
    </alternativeName>
</protein>
<dbReference type="GO" id="GO:0006227">
    <property type="term" value="P:dUDP biosynthetic process"/>
    <property type="evidence" value="ECO:0007669"/>
    <property type="project" value="TreeGrafter"/>
</dbReference>
<dbReference type="Proteomes" id="UP000587991">
    <property type="component" value="Unassembled WGS sequence"/>
</dbReference>
<evidence type="ECO:0000256" key="11">
    <source>
        <dbReference type="ARBA" id="ARBA00057735"/>
    </source>
</evidence>
<reference evidence="14 15" key="1">
    <citation type="submission" date="2020-04" db="EMBL/GenBank/DDBJ databases">
        <title>Draft genome of Leeia sp. IMCC25680.</title>
        <authorList>
            <person name="Song J."/>
            <person name="Cho J.-C."/>
        </authorList>
    </citation>
    <scope>NUCLEOTIDE SEQUENCE [LARGE SCALE GENOMIC DNA]</scope>
    <source>
        <strain evidence="14 15">IMCC25680</strain>
    </source>
</reference>
<dbReference type="EMBL" id="JABAIM010000002">
    <property type="protein sequence ID" value="NLR75360.1"/>
    <property type="molecule type" value="Genomic_DNA"/>
</dbReference>
<dbReference type="Pfam" id="PF02223">
    <property type="entry name" value="Thymidylate_kin"/>
    <property type="match status" value="1"/>
</dbReference>
<comment type="caution">
    <text evidence="14">The sequence shown here is derived from an EMBL/GenBank/DDBJ whole genome shotgun (WGS) entry which is preliminary data.</text>
</comment>
<evidence type="ECO:0000256" key="5">
    <source>
        <dbReference type="ARBA" id="ARBA00022727"/>
    </source>
</evidence>
<dbReference type="PANTHER" id="PTHR10344:SF4">
    <property type="entry name" value="UMP-CMP KINASE 2, MITOCHONDRIAL"/>
    <property type="match status" value="1"/>
</dbReference>
<sequence length="210" mass="23943">MAGARGQFISLEGVDGAGKTTHLHWLVQFVAEREIPHVVSREPGGTPLAEKLRELLLHDSMSMDTEALLLFAARQQHLDELVRPQLAQGNWVICDRFTDASYAYQCGGRGLPAARLAVLEQWVHADLQPDLTLLFDVPPEVSYERVRMARDPDRFEQQDIEFFRRVRNAYLQRAAADPGRFCIVDANRSLHAIQQELQHVMEAYCDRHAR</sequence>
<evidence type="ECO:0000313" key="14">
    <source>
        <dbReference type="EMBL" id="NLR75360.1"/>
    </source>
</evidence>
<evidence type="ECO:0000256" key="6">
    <source>
        <dbReference type="ARBA" id="ARBA00022741"/>
    </source>
</evidence>
<keyword evidence="5 12" id="KW-0545">Nucleotide biosynthesis</keyword>
<keyword evidence="8 12" id="KW-0067">ATP-binding</keyword>
<dbReference type="Gene3D" id="3.40.50.300">
    <property type="entry name" value="P-loop containing nucleotide triphosphate hydrolases"/>
    <property type="match status" value="1"/>
</dbReference>
<keyword evidence="7 12" id="KW-0418">Kinase</keyword>
<accession>A0A847RW05</accession>
<gene>
    <name evidence="12" type="primary">tmk</name>
    <name evidence="14" type="ORF">HF682_09335</name>
</gene>
<dbReference type="GO" id="GO:0006235">
    <property type="term" value="P:dTTP biosynthetic process"/>
    <property type="evidence" value="ECO:0007669"/>
    <property type="project" value="UniProtKB-UniRule"/>
</dbReference>
<feature type="domain" description="Thymidylate kinase-like" evidence="13">
    <location>
        <begin position="11"/>
        <end position="196"/>
    </location>
</feature>
<evidence type="ECO:0000256" key="10">
    <source>
        <dbReference type="ARBA" id="ARBA00048743"/>
    </source>
</evidence>
<name>A0A847RW05_9NEIS</name>
<dbReference type="NCBIfam" id="TIGR00041">
    <property type="entry name" value="DTMP_kinase"/>
    <property type="match status" value="1"/>
</dbReference>
<evidence type="ECO:0000256" key="2">
    <source>
        <dbReference type="ARBA" id="ARBA00012980"/>
    </source>
</evidence>
<feature type="binding site" evidence="12">
    <location>
        <begin position="13"/>
        <end position="20"/>
    </location>
    <ligand>
        <name>ATP</name>
        <dbReference type="ChEBI" id="CHEBI:30616"/>
    </ligand>
</feature>
<evidence type="ECO:0000256" key="3">
    <source>
        <dbReference type="ARBA" id="ARBA00017144"/>
    </source>
</evidence>
<comment type="similarity">
    <text evidence="1 12">Belongs to the thymidylate kinase family.</text>
</comment>
<evidence type="ECO:0000256" key="7">
    <source>
        <dbReference type="ARBA" id="ARBA00022777"/>
    </source>
</evidence>
<dbReference type="GO" id="GO:0005524">
    <property type="term" value="F:ATP binding"/>
    <property type="evidence" value="ECO:0007669"/>
    <property type="project" value="UniProtKB-UniRule"/>
</dbReference>
<dbReference type="InterPro" id="IPR018094">
    <property type="entry name" value="Thymidylate_kinase"/>
</dbReference>
<dbReference type="InterPro" id="IPR039430">
    <property type="entry name" value="Thymidylate_kin-like_dom"/>
</dbReference>
<dbReference type="CDD" id="cd01672">
    <property type="entry name" value="TMPK"/>
    <property type="match status" value="1"/>
</dbReference>
<dbReference type="PANTHER" id="PTHR10344">
    <property type="entry name" value="THYMIDYLATE KINASE"/>
    <property type="match status" value="1"/>
</dbReference>
<dbReference type="RefSeq" id="WP_168877033.1">
    <property type="nucleotide sequence ID" value="NZ_JABAIM010000002.1"/>
</dbReference>